<feature type="domain" description="DNA polymerase III subunit delta C-terminal" evidence="11">
    <location>
        <begin position="215"/>
        <end position="331"/>
    </location>
</feature>
<dbReference type="PANTHER" id="PTHR34388:SF1">
    <property type="entry name" value="DNA POLYMERASE III SUBUNIT DELTA"/>
    <property type="match status" value="1"/>
</dbReference>
<dbReference type="eggNOG" id="COG1466">
    <property type="taxonomic scope" value="Bacteria"/>
</dbReference>
<evidence type="ECO:0000256" key="9">
    <source>
        <dbReference type="NCBIfam" id="TIGR01128"/>
    </source>
</evidence>
<keyword evidence="5" id="KW-0235">DNA replication</keyword>
<protein>
    <recommendedName>
        <fullName evidence="2 9">DNA polymerase III subunit delta</fullName>
        <ecNumber evidence="1 9">2.7.7.7</ecNumber>
    </recommendedName>
</protein>
<keyword evidence="13" id="KW-1185">Reference proteome</keyword>
<dbReference type="GO" id="GO:0003677">
    <property type="term" value="F:DNA binding"/>
    <property type="evidence" value="ECO:0007669"/>
    <property type="project" value="InterPro"/>
</dbReference>
<dbReference type="Gene3D" id="1.10.8.60">
    <property type="match status" value="1"/>
</dbReference>
<dbReference type="Pfam" id="PF14840">
    <property type="entry name" value="DNA_pol3_delt_C"/>
    <property type="match status" value="1"/>
</dbReference>
<dbReference type="SUPFAM" id="SSF48019">
    <property type="entry name" value="post-AAA+ oligomerization domain-like"/>
    <property type="match status" value="1"/>
</dbReference>
<name>H8GHH1_METAL</name>
<dbReference type="HOGENOM" id="CLU_044694_0_0_6"/>
<evidence type="ECO:0000256" key="4">
    <source>
        <dbReference type="ARBA" id="ARBA00022695"/>
    </source>
</evidence>
<evidence type="ECO:0000256" key="6">
    <source>
        <dbReference type="ARBA" id="ARBA00022932"/>
    </source>
</evidence>
<dbReference type="Proteomes" id="UP000005090">
    <property type="component" value="Chromosome"/>
</dbReference>
<evidence type="ECO:0000256" key="1">
    <source>
        <dbReference type="ARBA" id="ARBA00012417"/>
    </source>
</evidence>
<accession>H8GHH1</accession>
<feature type="domain" description="DNA polymerase III delta N-terminal" evidence="10">
    <location>
        <begin position="21"/>
        <end position="133"/>
    </location>
</feature>
<dbReference type="SUPFAM" id="SSF52540">
    <property type="entry name" value="P-loop containing nucleoside triphosphate hydrolases"/>
    <property type="match status" value="1"/>
</dbReference>
<dbReference type="CDD" id="cd18138">
    <property type="entry name" value="HLD_clamp_pol_III_delta"/>
    <property type="match status" value="1"/>
</dbReference>
<keyword evidence="6" id="KW-0239">DNA-directed DNA polymerase</keyword>
<dbReference type="EMBL" id="CM001475">
    <property type="protein sequence ID" value="EIC30123.1"/>
    <property type="molecule type" value="Genomic_DNA"/>
</dbReference>
<evidence type="ECO:0000256" key="2">
    <source>
        <dbReference type="ARBA" id="ARBA00017703"/>
    </source>
</evidence>
<dbReference type="AlphaFoldDB" id="H8GHH1"/>
<organism evidence="12 13">
    <name type="scientific">Methylomicrobium album BG8</name>
    <dbReference type="NCBI Taxonomy" id="686340"/>
    <lineage>
        <taxon>Bacteria</taxon>
        <taxon>Pseudomonadati</taxon>
        <taxon>Pseudomonadota</taxon>
        <taxon>Gammaproteobacteria</taxon>
        <taxon>Methylococcales</taxon>
        <taxon>Methylococcaceae</taxon>
        <taxon>Methylomicrobium</taxon>
    </lineage>
</organism>
<dbReference type="EC" id="2.7.7.7" evidence="1 9"/>
<evidence type="ECO:0000313" key="13">
    <source>
        <dbReference type="Proteomes" id="UP000005090"/>
    </source>
</evidence>
<keyword evidence="3" id="KW-0808">Transferase</keyword>
<dbReference type="GO" id="GO:0006261">
    <property type="term" value="P:DNA-templated DNA replication"/>
    <property type="evidence" value="ECO:0007669"/>
    <property type="project" value="TreeGrafter"/>
</dbReference>
<comment type="similarity">
    <text evidence="7">Belongs to the DNA polymerase HolA subunit family.</text>
</comment>
<dbReference type="GO" id="GO:0009360">
    <property type="term" value="C:DNA polymerase III complex"/>
    <property type="evidence" value="ECO:0007669"/>
    <property type="project" value="UniProtKB-UniRule"/>
</dbReference>
<keyword evidence="4" id="KW-0548">Nucleotidyltransferase</keyword>
<dbReference type="Gene3D" id="3.40.50.300">
    <property type="entry name" value="P-loop containing nucleotide triphosphate hydrolases"/>
    <property type="match status" value="1"/>
</dbReference>
<evidence type="ECO:0000256" key="3">
    <source>
        <dbReference type="ARBA" id="ARBA00022679"/>
    </source>
</evidence>
<dbReference type="STRING" id="686340.Metal_2400"/>
<evidence type="ECO:0000313" key="12">
    <source>
        <dbReference type="EMBL" id="EIC30123.1"/>
    </source>
</evidence>
<dbReference type="NCBIfam" id="TIGR01128">
    <property type="entry name" value="holA"/>
    <property type="match status" value="1"/>
</dbReference>
<sequence>MRLKPEQTTQHLRGNKLAPVYLVSGDEPQQIAEITDAIRKAAQEAGYLEREIFSQDSGFSWNDLPAAAYATSLFADRKVIDLRLPSGSPGTEGAKVLAAYCERLPEDTLLLITSGKLATAALKTRWFQALERVGVFIQVRPLEGEDLQRWLQQRLQLRGLNTDNEGLKLLTARIEGNLLAAAQEIEKLYILYGAGFLDAVKIADAVADSSRYDVFKLADSLLAGHPGRITKILAGLKEEDVAPPVVLWSITREARLLCKLKREIAAGKNRDAAMQAQQIWDKRKALVGHALERLGETALHRILVLSAKADREIKGQQPGDPWQSLLQICLLFTAIGGLQR</sequence>
<dbReference type="InterPro" id="IPR010372">
    <property type="entry name" value="DNA_pol3_delta_N"/>
</dbReference>
<comment type="catalytic activity">
    <reaction evidence="8">
        <text>DNA(n) + a 2'-deoxyribonucleoside 5'-triphosphate = DNA(n+1) + diphosphate</text>
        <dbReference type="Rhea" id="RHEA:22508"/>
        <dbReference type="Rhea" id="RHEA-COMP:17339"/>
        <dbReference type="Rhea" id="RHEA-COMP:17340"/>
        <dbReference type="ChEBI" id="CHEBI:33019"/>
        <dbReference type="ChEBI" id="CHEBI:61560"/>
        <dbReference type="ChEBI" id="CHEBI:173112"/>
        <dbReference type="EC" id="2.7.7.7"/>
    </reaction>
</comment>
<dbReference type="InterPro" id="IPR027417">
    <property type="entry name" value="P-loop_NTPase"/>
</dbReference>
<reference evidence="12 13" key="1">
    <citation type="journal article" date="2013" name="Genome Announc.">
        <title>Genome Sequence of the Obligate Gammaproteobacterial Methanotroph Methylomicrobium album Strain BG8.</title>
        <authorList>
            <person name="Kits K.D."/>
            <person name="Kalyuzhnaya M.G."/>
            <person name="Klotz M.G."/>
            <person name="Jetten M.S."/>
            <person name="Op den Camp H.J."/>
            <person name="Vuilleumier S."/>
            <person name="Bringel F."/>
            <person name="Dispirito A.A."/>
            <person name="Murrell J.C."/>
            <person name="Bruce D."/>
            <person name="Cheng J.F."/>
            <person name="Copeland A."/>
            <person name="Goodwin L."/>
            <person name="Hauser L."/>
            <person name="Lajus A."/>
            <person name="Land M.L."/>
            <person name="Lapidus A."/>
            <person name="Lucas S."/>
            <person name="Medigue C."/>
            <person name="Pitluck S."/>
            <person name="Woyke T."/>
            <person name="Zeytun A."/>
            <person name="Stein L.Y."/>
        </authorList>
    </citation>
    <scope>NUCLEOTIDE SEQUENCE [LARGE SCALE GENOMIC DNA]</scope>
    <source>
        <strain evidence="12 13">BG8</strain>
    </source>
</reference>
<gene>
    <name evidence="12" type="ORF">Metal_2400</name>
</gene>
<dbReference type="Pfam" id="PF06144">
    <property type="entry name" value="DNA_pol3_delta"/>
    <property type="match status" value="1"/>
</dbReference>
<dbReference type="InterPro" id="IPR005790">
    <property type="entry name" value="DNA_polIII_delta"/>
</dbReference>
<proteinExistence type="inferred from homology"/>
<evidence type="ECO:0000259" key="10">
    <source>
        <dbReference type="Pfam" id="PF06144"/>
    </source>
</evidence>
<dbReference type="InterPro" id="IPR008921">
    <property type="entry name" value="DNA_pol3_clamp-load_cplx_C"/>
</dbReference>
<evidence type="ECO:0000256" key="7">
    <source>
        <dbReference type="ARBA" id="ARBA00034754"/>
    </source>
</evidence>
<dbReference type="GO" id="GO:0003887">
    <property type="term" value="F:DNA-directed DNA polymerase activity"/>
    <property type="evidence" value="ECO:0007669"/>
    <property type="project" value="UniProtKB-UniRule"/>
</dbReference>
<evidence type="ECO:0000259" key="11">
    <source>
        <dbReference type="Pfam" id="PF14840"/>
    </source>
</evidence>
<dbReference type="Gene3D" id="1.20.272.10">
    <property type="match status" value="1"/>
</dbReference>
<evidence type="ECO:0000256" key="5">
    <source>
        <dbReference type="ARBA" id="ARBA00022705"/>
    </source>
</evidence>
<dbReference type="InterPro" id="IPR032780">
    <property type="entry name" value="DNA_pol3_delt_C"/>
</dbReference>
<evidence type="ECO:0000256" key="8">
    <source>
        <dbReference type="ARBA" id="ARBA00049244"/>
    </source>
</evidence>
<dbReference type="PANTHER" id="PTHR34388">
    <property type="entry name" value="DNA POLYMERASE III SUBUNIT DELTA"/>
    <property type="match status" value="1"/>
</dbReference>
<dbReference type="RefSeq" id="WP_005372539.1">
    <property type="nucleotide sequence ID" value="NZ_CM001475.1"/>
</dbReference>